<reference evidence="21" key="1">
    <citation type="journal article" date="2019" name="Int. J. Syst. Evol. Microbiol.">
        <title>The Global Catalogue of Microorganisms (GCM) 10K type strain sequencing project: providing services to taxonomists for standard genome sequencing and annotation.</title>
        <authorList>
            <consortium name="The Broad Institute Genomics Platform"/>
            <consortium name="The Broad Institute Genome Sequencing Center for Infectious Disease"/>
            <person name="Wu L."/>
            <person name="Ma J."/>
        </authorList>
    </citation>
    <scope>NUCLEOTIDE SEQUENCE [LARGE SCALE GENOMIC DNA]</scope>
    <source>
        <strain evidence="21">KACC 11407</strain>
    </source>
</reference>
<dbReference type="Gene3D" id="3.50.40.10">
    <property type="entry name" value="Phenylalanyl-trna Synthetase, Chain B, domain 3"/>
    <property type="match status" value="1"/>
</dbReference>
<dbReference type="InterPro" id="IPR045060">
    <property type="entry name" value="Phe-tRNA-ligase_IIc_bsu"/>
</dbReference>
<dbReference type="SUPFAM" id="SSF56037">
    <property type="entry name" value="PheT/TilS domain"/>
    <property type="match status" value="1"/>
</dbReference>
<comment type="similarity">
    <text evidence="2 15">Belongs to the phenylalanyl-tRNA synthetase beta subunit family. Type 1 subfamily.</text>
</comment>
<dbReference type="Gene3D" id="3.30.56.10">
    <property type="match status" value="2"/>
</dbReference>
<dbReference type="Proteomes" id="UP001596036">
    <property type="component" value="Unassembled WGS sequence"/>
</dbReference>
<evidence type="ECO:0000256" key="5">
    <source>
        <dbReference type="ARBA" id="ARBA00022555"/>
    </source>
</evidence>
<evidence type="ECO:0000256" key="10">
    <source>
        <dbReference type="ARBA" id="ARBA00022842"/>
    </source>
</evidence>
<evidence type="ECO:0000256" key="4">
    <source>
        <dbReference type="ARBA" id="ARBA00022490"/>
    </source>
</evidence>
<evidence type="ECO:0000259" key="17">
    <source>
        <dbReference type="PROSITE" id="PS50886"/>
    </source>
</evidence>
<feature type="binding site" evidence="15">
    <location>
        <position position="467"/>
    </location>
    <ligand>
        <name>Mg(2+)</name>
        <dbReference type="ChEBI" id="CHEBI:18420"/>
        <note>shared with alpha subunit</note>
    </ligand>
</feature>
<comment type="subunit">
    <text evidence="3 15">Tetramer of two alpha and two beta subunits.</text>
</comment>
<name>A0ABW0SKT8_9GAMM</name>
<keyword evidence="12 15" id="KW-0648">Protein biosynthesis</keyword>
<dbReference type="PANTHER" id="PTHR10947:SF0">
    <property type="entry name" value="PHENYLALANINE--TRNA LIGASE BETA SUBUNIT"/>
    <property type="match status" value="1"/>
</dbReference>
<dbReference type="PROSITE" id="PS51483">
    <property type="entry name" value="B5"/>
    <property type="match status" value="1"/>
</dbReference>
<gene>
    <name evidence="15 20" type="primary">pheT</name>
    <name evidence="20" type="ORF">ACFPN1_05770</name>
</gene>
<sequence length="795" mass="84326">MKFSENWLRHHVPTNASRDELAATLTAIGLEVEDMTVLGESLDGVVVAQIVSAEKHPEADRLQVCQVDTGNGIVQIVCGAPNARAGLKAPLATVGANLPGGIAIKAAKLRGVESQGMLCSAKELGVDPDASGLLELPGDAPVGAKLADYLGLPDATIELKLTPNRADCFSVRGIAFDVAAALGSEVKALDAAAVPARSDSTMAVELDAGARVPRFAGRVIAGIDPAIATPSWMAERLRRSGVRPISFLVDVTQYVMLELGQPMHAFDQDTLDGPVVVRAGRAGETLKLLDGRTIALDDDFLVVSDSQGGRGARAVALGGIMGGYDTRVTDATRNVFLEAAHWIPSAIIGRSRRLGMHTDAGHRFERGVDPELPPIAIEYATRLIVDIAGGTPGALIDVVREMDMPRPQVIALRRERLARVLGVRVADTEVERILRALGLGVETTGDGWRVTAPTRRFDLAIEEDLIEEVARIHGYDRIPTTLPAGASRLVAPSETRVDEGTARRHLASRDCLEAVNYAFVDESLLAKWHATDGAVPLANPLSAELGVMRTSLLPGLVSALARNVARQQSRVRLFELGNVFAANEGGAPLETQRIAAAACGNVHGEQWSGKSQPVGFHDLKGDLESLAAVAGAALEFRAAQPAWAHPGRSADVFRDGVKLGWIGQLHPRLQRALDLDSDVIAFELDLGGLLARAVPKAGHLSRFPSVRRDLAFVLPESVTWAAVSATVRQAAGPSLRDLVLFDRYAGKGVETGFKSLAMGLILQEESRTLAEPDVDAAVAAVIAALQQQHGAVIRG</sequence>
<dbReference type="InterPro" id="IPR033714">
    <property type="entry name" value="tRNA_bind_bactPheRS"/>
</dbReference>
<dbReference type="InterPro" id="IPR004532">
    <property type="entry name" value="Phe-tRNA-ligase_IIc_bsu_bact"/>
</dbReference>
<evidence type="ECO:0000256" key="6">
    <source>
        <dbReference type="ARBA" id="ARBA00022598"/>
    </source>
</evidence>
<keyword evidence="7 15" id="KW-0479">Metal-binding</keyword>
<dbReference type="Pfam" id="PF03147">
    <property type="entry name" value="FDX-ACB"/>
    <property type="match status" value="1"/>
</dbReference>
<dbReference type="PROSITE" id="PS50886">
    <property type="entry name" value="TRBD"/>
    <property type="match status" value="1"/>
</dbReference>
<comment type="catalytic activity">
    <reaction evidence="14 15">
        <text>tRNA(Phe) + L-phenylalanine + ATP = L-phenylalanyl-tRNA(Phe) + AMP + diphosphate + H(+)</text>
        <dbReference type="Rhea" id="RHEA:19413"/>
        <dbReference type="Rhea" id="RHEA-COMP:9668"/>
        <dbReference type="Rhea" id="RHEA-COMP:9699"/>
        <dbReference type="ChEBI" id="CHEBI:15378"/>
        <dbReference type="ChEBI" id="CHEBI:30616"/>
        <dbReference type="ChEBI" id="CHEBI:33019"/>
        <dbReference type="ChEBI" id="CHEBI:58095"/>
        <dbReference type="ChEBI" id="CHEBI:78442"/>
        <dbReference type="ChEBI" id="CHEBI:78531"/>
        <dbReference type="ChEBI" id="CHEBI:456215"/>
        <dbReference type="EC" id="6.1.1.20"/>
    </reaction>
</comment>
<evidence type="ECO:0000256" key="11">
    <source>
        <dbReference type="ARBA" id="ARBA00022884"/>
    </source>
</evidence>
<evidence type="ECO:0000259" key="19">
    <source>
        <dbReference type="PROSITE" id="PS51483"/>
    </source>
</evidence>
<keyword evidence="9 15" id="KW-0067">ATP-binding</keyword>
<keyword evidence="5 16" id="KW-0820">tRNA-binding</keyword>
<dbReference type="InterPro" id="IPR005121">
    <property type="entry name" value="Fdx_antiC-bd"/>
</dbReference>
<accession>A0ABW0SKT8</accession>
<feature type="domain" description="TRNA-binding" evidence="17">
    <location>
        <begin position="39"/>
        <end position="147"/>
    </location>
</feature>
<dbReference type="CDD" id="cd02796">
    <property type="entry name" value="tRNA_bind_bactPheRS"/>
    <property type="match status" value="1"/>
</dbReference>
<dbReference type="SMART" id="SM00873">
    <property type="entry name" value="B3_4"/>
    <property type="match status" value="1"/>
</dbReference>
<dbReference type="Pfam" id="PF03484">
    <property type="entry name" value="B5"/>
    <property type="match status" value="1"/>
</dbReference>
<keyword evidence="13 15" id="KW-0030">Aminoacyl-tRNA synthetase</keyword>
<keyword evidence="6 15" id="KW-0436">Ligase</keyword>
<evidence type="ECO:0000256" key="16">
    <source>
        <dbReference type="PROSITE-ProRule" id="PRU00209"/>
    </source>
</evidence>
<evidence type="ECO:0000256" key="2">
    <source>
        <dbReference type="ARBA" id="ARBA00008653"/>
    </source>
</evidence>
<feature type="binding site" evidence="15">
    <location>
        <position position="458"/>
    </location>
    <ligand>
        <name>Mg(2+)</name>
        <dbReference type="ChEBI" id="CHEBI:18420"/>
        <note>shared with alpha subunit</note>
    </ligand>
</feature>
<dbReference type="PROSITE" id="PS51447">
    <property type="entry name" value="FDX_ACB"/>
    <property type="match status" value="1"/>
</dbReference>
<evidence type="ECO:0000256" key="9">
    <source>
        <dbReference type="ARBA" id="ARBA00022840"/>
    </source>
</evidence>
<dbReference type="EMBL" id="JBHSNM010000001">
    <property type="protein sequence ID" value="MFC5569565.1"/>
    <property type="molecule type" value="Genomic_DNA"/>
</dbReference>
<evidence type="ECO:0000256" key="7">
    <source>
        <dbReference type="ARBA" id="ARBA00022723"/>
    </source>
</evidence>
<evidence type="ECO:0000256" key="15">
    <source>
        <dbReference type="HAMAP-Rule" id="MF_00283"/>
    </source>
</evidence>
<feature type="domain" description="FDX-ACB" evidence="18">
    <location>
        <begin position="701"/>
        <end position="794"/>
    </location>
</feature>
<keyword evidence="21" id="KW-1185">Reference proteome</keyword>
<dbReference type="InterPro" id="IPR045864">
    <property type="entry name" value="aa-tRNA-synth_II/BPL/LPL"/>
</dbReference>
<dbReference type="Pfam" id="PF03483">
    <property type="entry name" value="B3_4"/>
    <property type="match status" value="1"/>
</dbReference>
<dbReference type="InterPro" id="IPR002547">
    <property type="entry name" value="tRNA-bd_dom"/>
</dbReference>
<evidence type="ECO:0000259" key="18">
    <source>
        <dbReference type="PROSITE" id="PS51447"/>
    </source>
</evidence>
<comment type="subcellular location">
    <subcellularLocation>
        <location evidence="1 15">Cytoplasm</location>
    </subcellularLocation>
</comment>
<keyword evidence="4 15" id="KW-0963">Cytoplasm</keyword>
<dbReference type="HAMAP" id="MF_00283">
    <property type="entry name" value="Phe_tRNA_synth_beta1"/>
    <property type="match status" value="1"/>
</dbReference>
<keyword evidence="11 16" id="KW-0694">RNA-binding</keyword>
<dbReference type="PANTHER" id="PTHR10947">
    <property type="entry name" value="PHENYLALANYL-TRNA SYNTHETASE BETA CHAIN AND LEUCINE-RICH REPEAT-CONTAINING PROTEIN 47"/>
    <property type="match status" value="1"/>
</dbReference>
<dbReference type="InterPro" id="IPR009061">
    <property type="entry name" value="DNA-bd_dom_put_sf"/>
</dbReference>
<dbReference type="SUPFAM" id="SSF55681">
    <property type="entry name" value="Class II aaRS and biotin synthetases"/>
    <property type="match status" value="1"/>
</dbReference>
<evidence type="ECO:0000313" key="20">
    <source>
        <dbReference type="EMBL" id="MFC5569565.1"/>
    </source>
</evidence>
<organism evidence="20 21">
    <name type="scientific">Lysobacter yangpyeongensis</name>
    <dbReference type="NCBI Taxonomy" id="346182"/>
    <lineage>
        <taxon>Bacteria</taxon>
        <taxon>Pseudomonadati</taxon>
        <taxon>Pseudomonadota</taxon>
        <taxon>Gammaproteobacteria</taxon>
        <taxon>Lysobacterales</taxon>
        <taxon>Lysobacteraceae</taxon>
        <taxon>Lysobacter</taxon>
    </lineage>
</organism>
<evidence type="ECO:0000256" key="13">
    <source>
        <dbReference type="ARBA" id="ARBA00023146"/>
    </source>
</evidence>
<dbReference type="Pfam" id="PF01588">
    <property type="entry name" value="tRNA_bind"/>
    <property type="match status" value="1"/>
</dbReference>
<evidence type="ECO:0000313" key="21">
    <source>
        <dbReference type="Proteomes" id="UP001596036"/>
    </source>
</evidence>
<dbReference type="InterPro" id="IPR036690">
    <property type="entry name" value="Fdx_antiC-bd_sf"/>
</dbReference>
<dbReference type="Gene3D" id="3.30.930.10">
    <property type="entry name" value="Bira Bifunctional Protein, Domain 2"/>
    <property type="match status" value="1"/>
</dbReference>
<dbReference type="InterPro" id="IPR005146">
    <property type="entry name" value="B3/B4_tRNA-bd"/>
</dbReference>
<dbReference type="InterPro" id="IPR012340">
    <property type="entry name" value="NA-bd_OB-fold"/>
</dbReference>
<dbReference type="SMART" id="SM00896">
    <property type="entry name" value="FDX-ACB"/>
    <property type="match status" value="1"/>
</dbReference>
<dbReference type="GO" id="GO:0004826">
    <property type="term" value="F:phenylalanine-tRNA ligase activity"/>
    <property type="evidence" value="ECO:0007669"/>
    <property type="project" value="UniProtKB-EC"/>
</dbReference>
<dbReference type="Gene3D" id="3.30.70.380">
    <property type="entry name" value="Ferrodoxin-fold anticodon-binding domain"/>
    <property type="match status" value="1"/>
</dbReference>
<comment type="caution">
    <text evidence="20">The sequence shown here is derived from an EMBL/GenBank/DDBJ whole genome shotgun (WGS) entry which is preliminary data.</text>
</comment>
<feature type="binding site" evidence="15">
    <location>
        <position position="468"/>
    </location>
    <ligand>
        <name>Mg(2+)</name>
        <dbReference type="ChEBI" id="CHEBI:18420"/>
        <note>shared with alpha subunit</note>
    </ligand>
</feature>
<proteinExistence type="inferred from homology"/>
<dbReference type="SUPFAM" id="SSF50249">
    <property type="entry name" value="Nucleic acid-binding proteins"/>
    <property type="match status" value="1"/>
</dbReference>
<dbReference type="SMART" id="SM00874">
    <property type="entry name" value="B5"/>
    <property type="match status" value="1"/>
</dbReference>
<dbReference type="Pfam" id="PF17759">
    <property type="entry name" value="tRNA_synthFbeta"/>
    <property type="match status" value="1"/>
</dbReference>
<comment type="cofactor">
    <cofactor evidence="15">
        <name>Mg(2+)</name>
        <dbReference type="ChEBI" id="CHEBI:18420"/>
    </cofactor>
    <text evidence="15">Binds 2 magnesium ions per tetramer.</text>
</comment>
<dbReference type="RefSeq" id="WP_386753713.1">
    <property type="nucleotide sequence ID" value="NZ_JBHSNM010000001.1"/>
</dbReference>
<dbReference type="CDD" id="cd00769">
    <property type="entry name" value="PheRS_beta_core"/>
    <property type="match status" value="1"/>
</dbReference>
<evidence type="ECO:0000256" key="3">
    <source>
        <dbReference type="ARBA" id="ARBA00011209"/>
    </source>
</evidence>
<dbReference type="Gene3D" id="2.40.50.140">
    <property type="entry name" value="Nucleic acid-binding proteins"/>
    <property type="match status" value="1"/>
</dbReference>
<dbReference type="NCBIfam" id="TIGR00472">
    <property type="entry name" value="pheT_bact"/>
    <property type="match status" value="1"/>
</dbReference>
<dbReference type="SUPFAM" id="SSF54991">
    <property type="entry name" value="Anticodon-binding domain of PheRS"/>
    <property type="match status" value="1"/>
</dbReference>
<evidence type="ECO:0000256" key="1">
    <source>
        <dbReference type="ARBA" id="ARBA00004496"/>
    </source>
</evidence>
<dbReference type="NCBIfam" id="NF045760">
    <property type="entry name" value="YtpR"/>
    <property type="match status" value="1"/>
</dbReference>
<evidence type="ECO:0000256" key="14">
    <source>
        <dbReference type="ARBA" id="ARBA00049255"/>
    </source>
</evidence>
<dbReference type="SUPFAM" id="SSF46955">
    <property type="entry name" value="Putative DNA-binding domain"/>
    <property type="match status" value="1"/>
</dbReference>
<dbReference type="InterPro" id="IPR005147">
    <property type="entry name" value="tRNA_synthase_B5-dom"/>
</dbReference>
<evidence type="ECO:0000256" key="8">
    <source>
        <dbReference type="ARBA" id="ARBA00022741"/>
    </source>
</evidence>
<feature type="domain" description="B5" evidence="19">
    <location>
        <begin position="405"/>
        <end position="480"/>
    </location>
</feature>
<protein>
    <recommendedName>
        <fullName evidence="15">Phenylalanine--tRNA ligase beta subunit</fullName>
        <ecNumber evidence="15">6.1.1.20</ecNumber>
    </recommendedName>
    <alternativeName>
        <fullName evidence="15">Phenylalanyl-tRNA synthetase beta subunit</fullName>
        <shortName evidence="15">PheRS</shortName>
    </alternativeName>
</protein>
<dbReference type="EC" id="6.1.1.20" evidence="15"/>
<keyword evidence="10 15" id="KW-0460">Magnesium</keyword>
<dbReference type="InterPro" id="IPR041616">
    <property type="entry name" value="PheRS_beta_core"/>
</dbReference>
<keyword evidence="8 15" id="KW-0547">Nucleotide-binding</keyword>
<feature type="binding site" evidence="15">
    <location>
        <position position="464"/>
    </location>
    <ligand>
        <name>Mg(2+)</name>
        <dbReference type="ChEBI" id="CHEBI:18420"/>
        <note>shared with alpha subunit</note>
    </ligand>
</feature>
<evidence type="ECO:0000256" key="12">
    <source>
        <dbReference type="ARBA" id="ARBA00022917"/>
    </source>
</evidence>
<dbReference type="InterPro" id="IPR020825">
    <property type="entry name" value="Phe-tRNA_synthase-like_B3/B4"/>
</dbReference>